<dbReference type="SUPFAM" id="SSF100950">
    <property type="entry name" value="NagB/RpiA/CoA transferase-like"/>
    <property type="match status" value="1"/>
</dbReference>
<dbReference type="AlphaFoldDB" id="Q2RZK3"/>
<dbReference type="PANTHER" id="PTHR42892">
    <property type="entry name" value="GLUCOSAMINE-6-PHOSPHATE DEAMINASE-LIKE PROTEIN BT_0258-RELATED"/>
    <property type="match status" value="1"/>
</dbReference>
<dbReference type="InterPro" id="IPR004547">
    <property type="entry name" value="Glucosamine6P_isomerase"/>
</dbReference>
<dbReference type="PATRIC" id="fig|309807.25.peg.2637"/>
<dbReference type="InterPro" id="IPR006148">
    <property type="entry name" value="Glc/Gal-6P_isomerase"/>
</dbReference>
<evidence type="ECO:0000259" key="3">
    <source>
        <dbReference type="Pfam" id="PF01182"/>
    </source>
</evidence>
<dbReference type="InterPro" id="IPR003737">
    <property type="entry name" value="GlcNAc_PI_deacetylase-related"/>
</dbReference>
<keyword evidence="5" id="KW-1185">Reference proteome</keyword>
<dbReference type="Gene3D" id="3.40.50.1360">
    <property type="match status" value="1"/>
</dbReference>
<accession>Q2RZK3</accession>
<dbReference type="NCBIfam" id="NF002557">
    <property type="entry name" value="PRK02122.1"/>
    <property type="match status" value="1"/>
</dbReference>
<dbReference type="GO" id="GO:0006046">
    <property type="term" value="P:N-acetylglucosamine catabolic process"/>
    <property type="evidence" value="ECO:0007669"/>
    <property type="project" value="UniProtKB-UniRule"/>
</dbReference>
<dbReference type="OrthoDB" id="9791139at2"/>
<dbReference type="Gene3D" id="3.40.50.10320">
    <property type="entry name" value="LmbE-like"/>
    <property type="match status" value="1"/>
</dbReference>
<keyword evidence="4" id="KW-0413">Isomerase</keyword>
<dbReference type="InterPro" id="IPR037171">
    <property type="entry name" value="NagB/RpiA_transferase-like"/>
</dbReference>
<sequence length="731" mass="82888">MRFAESNHGVDSDATKYPGPGRRLKIWNRFRALCNLEAVPNFSRYCYGGSRLLSYTVRALRLTARSSLLEPPPPRAMDSYAPPANASEQATRPDTQHERVETLIFDDPAEMAHRVARRIATLIEERQAVDQQAVLGLPTGSTPIGVYQELIRMHREDGLDFSNVVTFNLDEYYPMDPSSLQSYHRFMDENFFNHVNIPADQIHIPRGDIPPDAVERHCVEYEHEIEKAGGIDLMLLGIGRSGHVGFNEPGSGRQTRTRQVILDEITRKDAASDFFGEANVPQEAITMGVGTILDCDEIVLMATGEHKAPIVKRAVEKPPSREVTASYLQDHPNATFYLDRAAAGELTREKMPWRVREVDWTDQKAKRAVIWLSETLDTPIPRLEASDYYQNQLHSLVHRYDDVDDLAREVFEDLRQRITYRENLLSDERVLIFSPHPDDDVISMGGMFDKLVSNGNDITVSYMTNGSVAVFDADVRRYLRFIGLSSDALNMSPEDLSGFRNRREEIETFFAEKDPAEVDPSAVQTLKAHIRYGEAIAAIEVMGLDADHAEFLDMPFYKTGRVRKDPITEDDVDVVHDLLTEVEPTHIFVAGDLSDPHGTHRMCYKAIKEALRQYNDEATVPAGANGEAPTANETPRPQPLVWLYRGAWQEWPLHEADVFVPLSKADLDRKVEAIFKHESQKDRAMFPGAYDDREFWERARDRNRDTADALNGLGLPEFYAAEAFVTTYDMP</sequence>
<dbReference type="CDD" id="cd01399">
    <property type="entry name" value="GlcN6P_deaminase"/>
    <property type="match status" value="1"/>
</dbReference>
<evidence type="ECO:0000256" key="1">
    <source>
        <dbReference type="NCBIfam" id="TIGR00502"/>
    </source>
</evidence>
<dbReference type="EnsemblBacteria" id="ABC44273">
    <property type="protein sequence ID" value="ABC44273"/>
    <property type="gene ID" value="SRU_2530"/>
</dbReference>
<dbReference type="InterPro" id="IPR024078">
    <property type="entry name" value="LmbE-like_dom_sf"/>
</dbReference>
<dbReference type="eggNOG" id="COG0363">
    <property type="taxonomic scope" value="Bacteria"/>
</dbReference>
<dbReference type="HOGENOM" id="CLU_425041_0_0_10"/>
<reference evidence="4 5" key="1">
    <citation type="journal article" date="2005" name="Proc. Natl. Acad. Sci. U.S.A.">
        <title>The genome of Salinibacter ruber: convergence and gene exchange among hyperhalophilic bacteria and archaea.</title>
        <authorList>
            <person name="Mongodin E.F."/>
            <person name="Nelson K.E."/>
            <person name="Daugherty S."/>
            <person name="Deboy R.T."/>
            <person name="Wister J."/>
            <person name="Khouri H."/>
            <person name="Weidman J."/>
            <person name="Walsh D.A."/>
            <person name="Papke R.T."/>
            <person name="Sanchez Perez G."/>
            <person name="Sharma A.K."/>
            <person name="Nesbo C.L."/>
            <person name="MacLeod D."/>
            <person name="Bapteste E."/>
            <person name="Doolittle W.F."/>
            <person name="Charlebois R.L."/>
            <person name="Legault B."/>
            <person name="Rodriguez-Valera F."/>
        </authorList>
    </citation>
    <scope>NUCLEOTIDE SEQUENCE [LARGE SCALE GENOMIC DNA]</scope>
    <source>
        <strain evidence="5">DSM 13855 / CECT 5946 / M31</strain>
    </source>
</reference>
<name>Q2RZK3_SALRD</name>
<dbReference type="STRING" id="309807.SRU_2530"/>
<dbReference type="Proteomes" id="UP000008674">
    <property type="component" value="Chromosome"/>
</dbReference>
<dbReference type="EC" id="3.5.99.6" evidence="1"/>
<dbReference type="Pfam" id="PF01182">
    <property type="entry name" value="Glucosamine_iso"/>
    <property type="match status" value="1"/>
</dbReference>
<dbReference type="GO" id="GO:0005975">
    <property type="term" value="P:carbohydrate metabolic process"/>
    <property type="evidence" value="ECO:0007669"/>
    <property type="project" value="InterPro"/>
</dbReference>
<dbReference type="GO" id="GO:0016853">
    <property type="term" value="F:isomerase activity"/>
    <property type="evidence" value="ECO:0007669"/>
    <property type="project" value="UniProtKB-KW"/>
</dbReference>
<dbReference type="EMBL" id="CP000159">
    <property type="protein sequence ID" value="ABC44273.1"/>
    <property type="molecule type" value="Genomic_DNA"/>
</dbReference>
<dbReference type="GO" id="GO:0004342">
    <property type="term" value="F:glucosamine-6-phosphate deaminase activity"/>
    <property type="evidence" value="ECO:0007669"/>
    <property type="project" value="UniProtKB-UniRule"/>
</dbReference>
<evidence type="ECO:0000313" key="4">
    <source>
        <dbReference type="EMBL" id="ABC44273.1"/>
    </source>
</evidence>
<evidence type="ECO:0000256" key="2">
    <source>
        <dbReference type="SAM" id="MobiDB-lite"/>
    </source>
</evidence>
<feature type="region of interest" description="Disordered" evidence="2">
    <location>
        <begin position="68"/>
        <end position="97"/>
    </location>
</feature>
<dbReference type="Pfam" id="PF02585">
    <property type="entry name" value="PIG-L"/>
    <property type="match status" value="1"/>
</dbReference>
<dbReference type="InterPro" id="IPR052960">
    <property type="entry name" value="GlcN6P_deaminase-like"/>
</dbReference>
<dbReference type="NCBIfam" id="TIGR00502">
    <property type="entry name" value="nagB"/>
    <property type="match status" value="1"/>
</dbReference>
<feature type="domain" description="Glucosamine/galactosamine-6-phosphate isomerase" evidence="3">
    <location>
        <begin position="107"/>
        <end position="329"/>
    </location>
</feature>
<dbReference type="eggNOG" id="COG2120">
    <property type="taxonomic scope" value="Bacteria"/>
</dbReference>
<dbReference type="SUPFAM" id="SSF102588">
    <property type="entry name" value="LmbE-like"/>
    <property type="match status" value="1"/>
</dbReference>
<organism evidence="4 5">
    <name type="scientific">Salinibacter ruber (strain DSM 13855 / M31)</name>
    <dbReference type="NCBI Taxonomy" id="309807"/>
    <lineage>
        <taxon>Bacteria</taxon>
        <taxon>Pseudomonadati</taxon>
        <taxon>Rhodothermota</taxon>
        <taxon>Rhodothermia</taxon>
        <taxon>Rhodothermales</taxon>
        <taxon>Salinibacteraceae</taxon>
        <taxon>Salinibacter</taxon>
    </lineage>
</organism>
<evidence type="ECO:0000313" key="5">
    <source>
        <dbReference type="Proteomes" id="UP000008674"/>
    </source>
</evidence>
<proteinExistence type="predicted"/>
<dbReference type="PANTHER" id="PTHR42892:SF1">
    <property type="entry name" value="GLUCOSAMINE-6-PHOSPHATE ISOMERASE"/>
    <property type="match status" value="1"/>
</dbReference>
<dbReference type="KEGG" id="sru:SRU_2530"/>
<gene>
    <name evidence="4" type="ordered locus">SRU_2530</name>
</gene>
<protein>
    <recommendedName>
        <fullName evidence="1">Glucosamine-6-phosphate deaminase</fullName>
        <ecNumber evidence="1">3.5.99.6</ecNumber>
    </recommendedName>
</protein>